<evidence type="ECO:0000256" key="6">
    <source>
        <dbReference type="ARBA" id="ARBA00023136"/>
    </source>
</evidence>
<keyword evidence="5 10" id="KW-0297">G-protein coupled receptor</keyword>
<dbReference type="Pfam" id="PF00001">
    <property type="entry name" value="7tm_1"/>
    <property type="match status" value="1"/>
</dbReference>
<keyword evidence="4 11" id="KW-1133">Transmembrane helix</keyword>
<dbReference type="InterPro" id="IPR017452">
    <property type="entry name" value="GPCR_Rhodpsn_7TM"/>
</dbReference>
<dbReference type="InterPro" id="IPR000276">
    <property type="entry name" value="GPCR_Rhodpsn"/>
</dbReference>
<evidence type="ECO:0000256" key="3">
    <source>
        <dbReference type="ARBA" id="ARBA00022692"/>
    </source>
</evidence>
<evidence type="ECO:0000256" key="10">
    <source>
        <dbReference type="RuleBase" id="RU000688"/>
    </source>
</evidence>
<dbReference type="PROSITE" id="PS00237">
    <property type="entry name" value="G_PROTEIN_RECEP_F1_1"/>
    <property type="match status" value="1"/>
</dbReference>
<comment type="similarity">
    <text evidence="10">Belongs to the G-protein coupled receptor 1 family.</text>
</comment>
<evidence type="ECO:0000256" key="5">
    <source>
        <dbReference type="ARBA" id="ARBA00023040"/>
    </source>
</evidence>
<dbReference type="AlphaFoldDB" id="A0A803J9T4"/>
<keyword evidence="3 10" id="KW-0812">Transmembrane</keyword>
<keyword evidence="6 11" id="KW-0472">Membrane</keyword>
<dbReference type="FunFam" id="1.20.1070.10:FF:000142">
    <property type="entry name" value="G protein-coupled receptor 55"/>
    <property type="match status" value="1"/>
</dbReference>
<dbReference type="GeneTree" id="ENSGT01040000240444"/>
<evidence type="ECO:0000256" key="11">
    <source>
        <dbReference type="SAM" id="Phobius"/>
    </source>
</evidence>
<evidence type="ECO:0000256" key="4">
    <source>
        <dbReference type="ARBA" id="ARBA00022989"/>
    </source>
</evidence>
<keyword evidence="7 10" id="KW-0675">Receptor</keyword>
<keyword evidence="2" id="KW-1003">Cell membrane</keyword>
<evidence type="ECO:0000256" key="7">
    <source>
        <dbReference type="ARBA" id="ARBA00023170"/>
    </source>
</evidence>
<dbReference type="CDD" id="cd15164">
    <property type="entry name" value="7tmA_GPR35-like"/>
    <property type="match status" value="1"/>
</dbReference>
<dbReference type="PROSITE" id="PS50262">
    <property type="entry name" value="G_PROTEIN_RECEP_F1_2"/>
    <property type="match status" value="1"/>
</dbReference>
<evidence type="ECO:0000256" key="8">
    <source>
        <dbReference type="ARBA" id="ARBA00023180"/>
    </source>
</evidence>
<reference evidence="13" key="1">
    <citation type="journal article" date="2010" name="Science">
        <title>The genome of the Western clawed frog Xenopus tropicalis.</title>
        <authorList>
            <person name="Hellsten U."/>
            <person name="Harland R.M."/>
            <person name="Gilchrist M.J."/>
            <person name="Hendrix D."/>
            <person name="Jurka J."/>
            <person name="Kapitonov V."/>
            <person name="Ovcharenko I."/>
            <person name="Putnam N.H."/>
            <person name="Shu S."/>
            <person name="Taher L."/>
            <person name="Blitz I.L."/>
            <person name="Blumberg B."/>
            <person name="Dichmann D.S."/>
            <person name="Dubchak I."/>
            <person name="Amaya E."/>
            <person name="Detter J.C."/>
            <person name="Fletcher R."/>
            <person name="Gerhard D.S."/>
            <person name="Goodstein D."/>
            <person name="Graves T."/>
            <person name="Grigoriev I.V."/>
            <person name="Grimwood J."/>
            <person name="Kawashima T."/>
            <person name="Lindquist E."/>
            <person name="Lucas S.M."/>
            <person name="Mead P.E."/>
            <person name="Mitros T."/>
            <person name="Ogino H."/>
            <person name="Ohta Y."/>
            <person name="Poliakov A.V."/>
            <person name="Pollet N."/>
            <person name="Robert J."/>
            <person name="Salamov A."/>
            <person name="Sater A.K."/>
            <person name="Schmutz J."/>
            <person name="Terry A."/>
            <person name="Vize P.D."/>
            <person name="Warren W.C."/>
            <person name="Wells D."/>
            <person name="Wills A."/>
            <person name="Wilson R.K."/>
            <person name="Zimmerman L.B."/>
            <person name="Zorn A.M."/>
            <person name="Grainger R."/>
            <person name="Grammer T."/>
            <person name="Khokha M.K."/>
            <person name="Richardson P.M."/>
            <person name="Rokhsar D.S."/>
        </authorList>
    </citation>
    <scope>NUCLEOTIDE SEQUENCE [LARGE SCALE GENOMIC DNA]</scope>
    <source>
        <strain evidence="13">Nigerian</strain>
    </source>
</reference>
<dbReference type="PANTHER" id="PTHR24232:SF111">
    <property type="entry name" value="G-PROTEIN COUPLED RECEPTOR 35"/>
    <property type="match status" value="1"/>
</dbReference>
<dbReference type="InterPro" id="IPR044734">
    <property type="entry name" value="GPR35_7tmA"/>
</dbReference>
<feature type="transmembrane region" description="Helical" evidence="11">
    <location>
        <begin position="48"/>
        <end position="73"/>
    </location>
</feature>
<organism evidence="13">
    <name type="scientific">Xenopus tropicalis</name>
    <name type="common">Western clawed frog</name>
    <name type="synonym">Silurana tropicalis</name>
    <dbReference type="NCBI Taxonomy" id="8364"/>
    <lineage>
        <taxon>Eukaryota</taxon>
        <taxon>Metazoa</taxon>
        <taxon>Chordata</taxon>
        <taxon>Craniata</taxon>
        <taxon>Vertebrata</taxon>
        <taxon>Euteleostomi</taxon>
        <taxon>Amphibia</taxon>
        <taxon>Batrachia</taxon>
        <taxon>Anura</taxon>
        <taxon>Pipoidea</taxon>
        <taxon>Pipidae</taxon>
        <taxon>Xenopodinae</taxon>
        <taxon>Xenopus</taxon>
        <taxon>Silurana</taxon>
    </lineage>
</organism>
<dbReference type="PRINTS" id="PR00237">
    <property type="entry name" value="GPCRRHODOPSN"/>
</dbReference>
<evidence type="ECO:0000256" key="2">
    <source>
        <dbReference type="ARBA" id="ARBA00022475"/>
    </source>
</evidence>
<dbReference type="GO" id="GO:0005886">
    <property type="term" value="C:plasma membrane"/>
    <property type="evidence" value="ECO:0007669"/>
    <property type="project" value="UniProtKB-SubCell"/>
</dbReference>
<evidence type="ECO:0000313" key="13">
    <source>
        <dbReference type="Ensembl" id="ENSXETP00000104623"/>
    </source>
</evidence>
<keyword evidence="8" id="KW-0325">Glycoprotein</keyword>
<dbReference type="SUPFAM" id="SSF81321">
    <property type="entry name" value="Family A G protein-coupled receptor-like"/>
    <property type="match status" value="1"/>
</dbReference>
<sequence>MDFFIFDRMASFNPKNPYSVPMLTSSTVNSNQTENCTRIMEERNATLAMFQLIILSLTLFFGTLFNSFAIWVFCCKMKKWTETRVFMMSLLFSDCCLLFTIPFRIYATQHRWDLPRELCTTLAFAYFMNPYLSIAIITLISVDRYIAIKFPLRSRSLRSPKKAALACAIVFALLLCTRIFILLTAEKSVPSPGFCFRKISTRPLKRNLYYTVTGFYIPLPIIIFCTTEVVRFLKTKDKESVYEHECIKKSIKIMSANLIIFLVCFLPLHILNIIRFVMESLKLDCTLIKLINDYVYAAQVIGDLNCCLDSVCYYFVAKEFWESTSVLPRSNHLTPSPEQTEDTNL</sequence>
<protein>
    <recommendedName>
        <fullName evidence="12">G-protein coupled receptors family 1 profile domain-containing protein</fullName>
    </recommendedName>
</protein>
<evidence type="ECO:0000259" key="12">
    <source>
        <dbReference type="PROSITE" id="PS50262"/>
    </source>
</evidence>
<dbReference type="Gene3D" id="1.20.1070.10">
    <property type="entry name" value="Rhodopsin 7-helix transmembrane proteins"/>
    <property type="match status" value="1"/>
</dbReference>
<reference evidence="13" key="2">
    <citation type="submission" date="2021-03" db="UniProtKB">
        <authorList>
            <consortium name="Ensembl"/>
        </authorList>
    </citation>
    <scope>IDENTIFICATION</scope>
</reference>
<dbReference type="FunCoup" id="A0A803J9T4">
    <property type="interactions" value="800"/>
</dbReference>
<evidence type="ECO:0000256" key="9">
    <source>
        <dbReference type="ARBA" id="ARBA00023224"/>
    </source>
</evidence>
<dbReference type="InParanoid" id="A0A803J9T4"/>
<dbReference type="PANTHER" id="PTHR24232">
    <property type="entry name" value="G-PROTEIN COUPLED RECEPTOR"/>
    <property type="match status" value="1"/>
</dbReference>
<name>A0A803J9T4_XENTR</name>
<feature type="transmembrane region" description="Helical" evidence="11">
    <location>
        <begin position="254"/>
        <end position="278"/>
    </location>
</feature>
<feature type="transmembrane region" description="Helical" evidence="11">
    <location>
        <begin position="163"/>
        <end position="183"/>
    </location>
</feature>
<feature type="transmembrane region" description="Helical" evidence="11">
    <location>
        <begin position="85"/>
        <end position="103"/>
    </location>
</feature>
<dbReference type="Ensembl" id="ENSXETT00000115481">
    <property type="protein sequence ID" value="ENSXETP00000104623"/>
    <property type="gene ID" value="ENSXETG00000037606"/>
</dbReference>
<accession>A0A803J9T4</accession>
<keyword evidence="9 10" id="KW-0807">Transducer</keyword>
<proteinExistence type="inferred from homology"/>
<comment type="subcellular location">
    <subcellularLocation>
        <location evidence="1">Cell membrane</location>
        <topology evidence="1">Multi-pass membrane protein</topology>
    </subcellularLocation>
</comment>
<feature type="transmembrane region" description="Helical" evidence="11">
    <location>
        <begin position="208"/>
        <end position="233"/>
    </location>
</feature>
<evidence type="ECO:0000256" key="1">
    <source>
        <dbReference type="ARBA" id="ARBA00004651"/>
    </source>
</evidence>
<feature type="domain" description="G-protein coupled receptors family 1 profile" evidence="12">
    <location>
        <begin position="65"/>
        <end position="313"/>
    </location>
</feature>
<feature type="transmembrane region" description="Helical" evidence="11">
    <location>
        <begin position="123"/>
        <end position="142"/>
    </location>
</feature>
<dbReference type="GO" id="GO:0004950">
    <property type="term" value="F:chemokine receptor activity"/>
    <property type="evidence" value="ECO:0007669"/>
    <property type="project" value="InterPro"/>
</dbReference>